<feature type="domain" description="C3H1-type" evidence="7">
    <location>
        <begin position="174"/>
        <end position="202"/>
    </location>
</feature>
<evidence type="ECO:0000256" key="6">
    <source>
        <dbReference type="SAM" id="MobiDB-lite"/>
    </source>
</evidence>
<evidence type="ECO:0000313" key="8">
    <source>
        <dbReference type="EMBL" id="CCK68179.1"/>
    </source>
</evidence>
<dbReference type="KEGG" id="kng:KNAG_0A05120"/>
<evidence type="ECO:0000259" key="7">
    <source>
        <dbReference type="PROSITE" id="PS50103"/>
    </source>
</evidence>
<keyword evidence="2" id="KW-0677">Repeat</keyword>
<dbReference type="OrthoDB" id="410307at2759"/>
<dbReference type="EMBL" id="HE978314">
    <property type="protein sequence ID" value="CCK68179.1"/>
    <property type="molecule type" value="Genomic_DNA"/>
</dbReference>
<dbReference type="InterPro" id="IPR000571">
    <property type="entry name" value="Znf_CCCH"/>
</dbReference>
<dbReference type="PANTHER" id="PTHR12547:SF18">
    <property type="entry name" value="PROTEIN TIS11"/>
    <property type="match status" value="1"/>
</dbReference>
<dbReference type="OMA" id="KPCINWS"/>
<dbReference type="GO" id="GO:0006879">
    <property type="term" value="P:intracellular iron ion homeostasis"/>
    <property type="evidence" value="ECO:0007669"/>
    <property type="project" value="EnsemblFungi"/>
</dbReference>
<keyword evidence="3 5" id="KW-0863">Zinc-finger</keyword>
<dbReference type="GO" id="GO:0003729">
    <property type="term" value="F:mRNA binding"/>
    <property type="evidence" value="ECO:0007669"/>
    <property type="project" value="InterPro"/>
</dbReference>
<evidence type="ECO:0000256" key="5">
    <source>
        <dbReference type="PROSITE-ProRule" id="PRU00723"/>
    </source>
</evidence>
<evidence type="ECO:0000256" key="3">
    <source>
        <dbReference type="ARBA" id="ARBA00022771"/>
    </source>
</evidence>
<evidence type="ECO:0000256" key="1">
    <source>
        <dbReference type="ARBA" id="ARBA00022723"/>
    </source>
</evidence>
<evidence type="ECO:0000313" key="9">
    <source>
        <dbReference type="Proteomes" id="UP000006310"/>
    </source>
</evidence>
<gene>
    <name evidence="8" type="primary">KNAG0A05120</name>
    <name evidence="8" type="ordered locus">KNAG_0A05120</name>
</gene>
<dbReference type="GeneID" id="34523814"/>
<accession>J7S2H5</accession>
<dbReference type="STRING" id="1071383.J7S2H5"/>
<reference evidence="8 9" key="1">
    <citation type="journal article" date="2011" name="Proc. Natl. Acad. Sci. U.S.A.">
        <title>Evolutionary erosion of yeast sex chromosomes by mating-type switching accidents.</title>
        <authorList>
            <person name="Gordon J.L."/>
            <person name="Armisen D."/>
            <person name="Proux-Wera E."/>
            <person name="Oheigeartaigh S.S."/>
            <person name="Byrne K.P."/>
            <person name="Wolfe K.H."/>
        </authorList>
    </citation>
    <scope>NUCLEOTIDE SEQUENCE [LARGE SCALE GENOMIC DNA]</scope>
    <source>
        <strain evidence="9">ATCC MYA-139 / BCRC 22969 / CBS 8797 / CCRC 22969 / KCTC 17520 / NBRC 10181 / NCYC 3082</strain>
    </source>
</reference>
<dbReference type="eggNOG" id="KOG1677">
    <property type="taxonomic scope" value="Eukaryota"/>
</dbReference>
<organism evidence="8 9">
    <name type="scientific">Huiozyma naganishii (strain ATCC MYA-139 / BCRC 22969 / CBS 8797 / KCTC 17520 / NBRC 10181 / NCYC 3082 / Yp74L-3)</name>
    <name type="common">Yeast</name>
    <name type="synonym">Kazachstania naganishii</name>
    <dbReference type="NCBI Taxonomy" id="1071383"/>
    <lineage>
        <taxon>Eukaryota</taxon>
        <taxon>Fungi</taxon>
        <taxon>Dikarya</taxon>
        <taxon>Ascomycota</taxon>
        <taxon>Saccharomycotina</taxon>
        <taxon>Saccharomycetes</taxon>
        <taxon>Saccharomycetales</taxon>
        <taxon>Saccharomycetaceae</taxon>
        <taxon>Huiozyma</taxon>
    </lineage>
</organism>
<sequence>MFATTPGNHYTHASWVTSDTASSVFSHENDELDCISQIKDIEEYYLKTLLSDDNDDDGGVLLSKQLQQQQAIASHTRATTSVDPFQPRQAERLEVAINANFYPHNLMLPLTTENLQKLTLAPASAATTTTTVTTPQSPETVTKRKRHHSQGSSCAIHHHHPQQQQQQQQVNKQLYKTELCESFTTKGFCKYGNKCQFAHGLHELNFKTFTNNFRTKPCNNWQKLGYCPYGKRCRFKHGDNRDIQIYVKAGTYLASEGEAEAEGEPALREQTVHRPKNLNANVKRLQRITW</sequence>
<evidence type="ECO:0000256" key="2">
    <source>
        <dbReference type="ARBA" id="ARBA00022737"/>
    </source>
</evidence>
<feature type="zinc finger region" description="C3H1-type" evidence="5">
    <location>
        <begin position="212"/>
        <end position="240"/>
    </location>
</feature>
<dbReference type="Proteomes" id="UP000006310">
    <property type="component" value="Chromosome 1"/>
</dbReference>
<reference evidence="9" key="2">
    <citation type="submission" date="2012-08" db="EMBL/GenBank/DDBJ databases">
        <title>Genome sequence of Kazachstania naganishii.</title>
        <authorList>
            <person name="Gordon J.L."/>
            <person name="Armisen D."/>
            <person name="Proux-Wera E."/>
            <person name="OhEigeartaigh S.S."/>
            <person name="Byrne K.P."/>
            <person name="Wolfe K.H."/>
        </authorList>
    </citation>
    <scope>NUCLEOTIDE SEQUENCE [LARGE SCALE GENOMIC DNA]</scope>
    <source>
        <strain evidence="9">ATCC MYA-139 / BCRC 22969 / CBS 8797 / CCRC 22969 / KCTC 17520 / NBRC 10181 / NCYC 3082</strain>
    </source>
</reference>
<dbReference type="GO" id="GO:0000956">
    <property type="term" value="P:nuclear-transcribed mRNA catabolic process"/>
    <property type="evidence" value="ECO:0007669"/>
    <property type="project" value="EnsemblFungi"/>
</dbReference>
<dbReference type="InterPro" id="IPR036855">
    <property type="entry name" value="Znf_CCCH_sf"/>
</dbReference>
<dbReference type="PANTHER" id="PTHR12547">
    <property type="entry name" value="CCCH ZINC FINGER/TIS11-RELATED"/>
    <property type="match status" value="1"/>
</dbReference>
<dbReference type="HOGENOM" id="CLU_060370_0_0_1"/>
<feature type="domain" description="C3H1-type" evidence="7">
    <location>
        <begin position="212"/>
        <end position="240"/>
    </location>
</feature>
<dbReference type="AlphaFoldDB" id="J7S2H5"/>
<dbReference type="FunFam" id="4.10.1000.10:FF:000018">
    <property type="entry name" value="Zinc finger protein"/>
    <property type="match status" value="1"/>
</dbReference>
<keyword evidence="4 5" id="KW-0862">Zinc</keyword>
<dbReference type="InterPro" id="IPR045877">
    <property type="entry name" value="ZFP36-like"/>
</dbReference>
<keyword evidence="1 5" id="KW-0479">Metal-binding</keyword>
<dbReference type="FunFam" id="4.10.1000.10:FF:000001">
    <property type="entry name" value="zinc finger CCCH domain-containing protein 15-like"/>
    <property type="match status" value="1"/>
</dbReference>
<dbReference type="SUPFAM" id="SSF90229">
    <property type="entry name" value="CCCH zinc finger"/>
    <property type="match status" value="2"/>
</dbReference>
<keyword evidence="9" id="KW-1185">Reference proteome</keyword>
<feature type="zinc finger region" description="C3H1-type" evidence="5">
    <location>
        <begin position="174"/>
        <end position="202"/>
    </location>
</feature>
<dbReference type="RefSeq" id="XP_022462425.1">
    <property type="nucleotide sequence ID" value="XM_022609429.1"/>
</dbReference>
<feature type="compositionally biased region" description="Low complexity" evidence="6">
    <location>
        <begin position="124"/>
        <end position="140"/>
    </location>
</feature>
<protein>
    <recommendedName>
        <fullName evidence="7">C3H1-type domain-containing protein</fullName>
    </recommendedName>
</protein>
<name>J7S2H5_HUIN7</name>
<feature type="region of interest" description="Disordered" evidence="6">
    <location>
        <begin position="124"/>
        <end position="170"/>
    </location>
</feature>
<dbReference type="SMART" id="SM00356">
    <property type="entry name" value="ZnF_C3H1"/>
    <property type="match status" value="2"/>
</dbReference>
<dbReference type="Pfam" id="PF00642">
    <property type="entry name" value="zf-CCCH"/>
    <property type="match status" value="2"/>
</dbReference>
<dbReference type="Gene3D" id="4.10.1000.10">
    <property type="entry name" value="Zinc finger, CCCH-type"/>
    <property type="match status" value="2"/>
</dbReference>
<evidence type="ECO:0000256" key="4">
    <source>
        <dbReference type="ARBA" id="ARBA00022833"/>
    </source>
</evidence>
<proteinExistence type="predicted"/>
<dbReference type="PROSITE" id="PS50103">
    <property type="entry name" value="ZF_C3H1"/>
    <property type="match status" value="2"/>
</dbReference>
<dbReference type="GO" id="GO:0008270">
    <property type="term" value="F:zinc ion binding"/>
    <property type="evidence" value="ECO:0007669"/>
    <property type="project" value="UniProtKB-KW"/>
</dbReference>